<dbReference type="EMBL" id="SYUV01000017">
    <property type="protein sequence ID" value="TKF34082.1"/>
    <property type="molecule type" value="Genomic_DNA"/>
</dbReference>
<dbReference type="Proteomes" id="UP000307574">
    <property type="component" value="Unassembled WGS sequence"/>
</dbReference>
<evidence type="ECO:0000256" key="4">
    <source>
        <dbReference type="ARBA" id="ARBA00022833"/>
    </source>
</evidence>
<dbReference type="SUPFAM" id="SSF50129">
    <property type="entry name" value="GroES-like"/>
    <property type="match status" value="1"/>
</dbReference>
<evidence type="ECO:0000256" key="5">
    <source>
        <dbReference type="ARBA" id="ARBA00023002"/>
    </source>
</evidence>
<dbReference type="AlphaFoldDB" id="A0A4U1ZIU0"/>
<comment type="caution">
    <text evidence="8">The sequence shown here is derived from an EMBL/GenBank/DDBJ whole genome shotgun (WGS) entry which is preliminary data.</text>
</comment>
<keyword evidence="5" id="KW-0560">Oxidoreductase</keyword>
<sequence>MRALVLEETNKLTLTEVKEPQLESKDDVKIKIQSVGICGSDIHYYQHGKIGHFIVEKPMVLGHEASGIVTEIGENVQHLKVGDRVCMEPGVPSSSSREVMGGFYNLDPKVKFWATPPYDGCCSDYAVHPAAFTFKIPDHMSFAEAAMVEPLAIGMQAATKAEIKPGDVALIYGAGTIGVMCALSALAGGCSNVIVADVVDEKLNIISAYEGITTVNSSKESVQDVVNTITNGIGVDVLFECCGVESVITNMCSVIAPNGTAVLVGMPIEPVKFDIVAAQVKEITFKTIFRYANMYPKTINLISSGKINVKPLISRTFKFDDSIEAYQRAVEAHPSDVKIIIDME</sequence>
<evidence type="ECO:0000259" key="7">
    <source>
        <dbReference type="SMART" id="SM00829"/>
    </source>
</evidence>
<name>A0A4U1ZIU0_9VIBR</name>
<dbReference type="InterPro" id="IPR036291">
    <property type="entry name" value="NAD(P)-bd_dom_sf"/>
</dbReference>
<evidence type="ECO:0000256" key="2">
    <source>
        <dbReference type="ARBA" id="ARBA00008072"/>
    </source>
</evidence>
<dbReference type="InterPro" id="IPR013149">
    <property type="entry name" value="ADH-like_C"/>
</dbReference>
<keyword evidence="4 6" id="KW-0862">Zinc</keyword>
<dbReference type="CDD" id="cd05285">
    <property type="entry name" value="sorbitol_DH"/>
    <property type="match status" value="1"/>
</dbReference>
<dbReference type="GO" id="GO:0016616">
    <property type="term" value="F:oxidoreductase activity, acting on the CH-OH group of donors, NAD or NADP as acceptor"/>
    <property type="evidence" value="ECO:0007669"/>
    <property type="project" value="InterPro"/>
</dbReference>
<evidence type="ECO:0000256" key="3">
    <source>
        <dbReference type="ARBA" id="ARBA00022723"/>
    </source>
</evidence>
<dbReference type="GO" id="GO:0008270">
    <property type="term" value="F:zinc ion binding"/>
    <property type="evidence" value="ECO:0007669"/>
    <property type="project" value="InterPro"/>
</dbReference>
<dbReference type="PANTHER" id="PTHR43161">
    <property type="entry name" value="SORBITOL DEHYDROGENASE"/>
    <property type="match status" value="1"/>
</dbReference>
<evidence type="ECO:0000313" key="8">
    <source>
        <dbReference type="EMBL" id="TKF34082.1"/>
    </source>
</evidence>
<dbReference type="PROSITE" id="PS00059">
    <property type="entry name" value="ADH_ZINC"/>
    <property type="match status" value="1"/>
</dbReference>
<comment type="cofactor">
    <cofactor evidence="1 6">
        <name>Zn(2+)</name>
        <dbReference type="ChEBI" id="CHEBI:29105"/>
    </cofactor>
</comment>
<dbReference type="Pfam" id="PF08240">
    <property type="entry name" value="ADH_N"/>
    <property type="match status" value="1"/>
</dbReference>
<dbReference type="PANTHER" id="PTHR43161:SF9">
    <property type="entry name" value="SORBITOL DEHYDROGENASE"/>
    <property type="match status" value="1"/>
</dbReference>
<organism evidence="8 9">
    <name type="scientific">Vibrio kanaloae</name>
    <dbReference type="NCBI Taxonomy" id="170673"/>
    <lineage>
        <taxon>Bacteria</taxon>
        <taxon>Pseudomonadati</taxon>
        <taxon>Pseudomonadota</taxon>
        <taxon>Gammaproteobacteria</taxon>
        <taxon>Vibrionales</taxon>
        <taxon>Vibrionaceae</taxon>
        <taxon>Vibrio</taxon>
    </lineage>
</organism>
<evidence type="ECO:0000256" key="1">
    <source>
        <dbReference type="ARBA" id="ARBA00001947"/>
    </source>
</evidence>
<evidence type="ECO:0000313" key="9">
    <source>
        <dbReference type="Proteomes" id="UP000307574"/>
    </source>
</evidence>
<evidence type="ECO:0000256" key="6">
    <source>
        <dbReference type="RuleBase" id="RU361277"/>
    </source>
</evidence>
<protein>
    <submittedName>
        <fullName evidence="8">NAD(P)-dependent alcohol dehydrogenase</fullName>
    </submittedName>
</protein>
<dbReference type="InterPro" id="IPR002328">
    <property type="entry name" value="ADH_Zn_CS"/>
</dbReference>
<dbReference type="RefSeq" id="WP_136979460.1">
    <property type="nucleotide sequence ID" value="NZ_SYUV01000017.1"/>
</dbReference>
<accession>A0A4U1ZIU0</accession>
<dbReference type="SUPFAM" id="SSF51735">
    <property type="entry name" value="NAD(P)-binding Rossmann-fold domains"/>
    <property type="match status" value="1"/>
</dbReference>
<dbReference type="InterPro" id="IPR013154">
    <property type="entry name" value="ADH-like_N"/>
</dbReference>
<reference evidence="8 9" key="1">
    <citation type="submission" date="2019-04" db="EMBL/GenBank/DDBJ databases">
        <title>A reverse ecology approach based on a biological definition of microbial populations.</title>
        <authorList>
            <person name="Arevalo P."/>
            <person name="Vaninsberghe D."/>
            <person name="Elsherbini J."/>
            <person name="Gore J."/>
            <person name="Polz M."/>
        </authorList>
    </citation>
    <scope>NUCLEOTIDE SEQUENCE [LARGE SCALE GENOMIC DNA]</scope>
    <source>
        <strain evidence="8 9">10N.261.46.F4</strain>
    </source>
</reference>
<gene>
    <name evidence="8" type="ORF">FCV50_05515</name>
</gene>
<dbReference type="Gene3D" id="3.40.50.720">
    <property type="entry name" value="NAD(P)-binding Rossmann-like Domain"/>
    <property type="match status" value="1"/>
</dbReference>
<keyword evidence="3 6" id="KW-0479">Metal-binding</keyword>
<dbReference type="InterPro" id="IPR020843">
    <property type="entry name" value="ER"/>
</dbReference>
<dbReference type="InterPro" id="IPR011032">
    <property type="entry name" value="GroES-like_sf"/>
</dbReference>
<proteinExistence type="inferred from homology"/>
<dbReference type="InterPro" id="IPR045306">
    <property type="entry name" value="SDH-like"/>
</dbReference>
<feature type="domain" description="Enoyl reductase (ER)" evidence="7">
    <location>
        <begin position="8"/>
        <end position="341"/>
    </location>
</feature>
<dbReference type="SMART" id="SM00829">
    <property type="entry name" value="PKS_ER"/>
    <property type="match status" value="1"/>
</dbReference>
<comment type="similarity">
    <text evidence="2 6">Belongs to the zinc-containing alcohol dehydrogenase family.</text>
</comment>
<dbReference type="Pfam" id="PF00107">
    <property type="entry name" value="ADH_zinc_N"/>
    <property type="match status" value="1"/>
</dbReference>
<dbReference type="Gene3D" id="3.90.180.10">
    <property type="entry name" value="Medium-chain alcohol dehydrogenases, catalytic domain"/>
    <property type="match status" value="1"/>
</dbReference>